<sequence length="56" mass="6006">MPQPQDNPFVLGEPATEEPIQAATLNSPFELGPPIEVEPEGVDWKGHIAEVGKQVA</sequence>
<organism evidence="1">
    <name type="scientific">marine sediment metagenome</name>
    <dbReference type="NCBI Taxonomy" id="412755"/>
    <lineage>
        <taxon>unclassified sequences</taxon>
        <taxon>metagenomes</taxon>
        <taxon>ecological metagenomes</taxon>
    </lineage>
</organism>
<dbReference type="EMBL" id="BARS01008419">
    <property type="protein sequence ID" value="GAF78526.1"/>
    <property type="molecule type" value="Genomic_DNA"/>
</dbReference>
<accession>X0STS2</accession>
<feature type="non-terminal residue" evidence="1">
    <location>
        <position position="56"/>
    </location>
</feature>
<protein>
    <submittedName>
        <fullName evidence="1">Uncharacterized protein</fullName>
    </submittedName>
</protein>
<dbReference type="AlphaFoldDB" id="X0STS2"/>
<reference evidence="1" key="1">
    <citation type="journal article" date="2014" name="Front. Microbiol.">
        <title>High frequency of phylogenetically diverse reductive dehalogenase-homologous genes in deep subseafloor sedimentary metagenomes.</title>
        <authorList>
            <person name="Kawai M."/>
            <person name="Futagami T."/>
            <person name="Toyoda A."/>
            <person name="Takaki Y."/>
            <person name="Nishi S."/>
            <person name="Hori S."/>
            <person name="Arai W."/>
            <person name="Tsubouchi T."/>
            <person name="Morono Y."/>
            <person name="Uchiyama I."/>
            <person name="Ito T."/>
            <person name="Fujiyama A."/>
            <person name="Inagaki F."/>
            <person name="Takami H."/>
        </authorList>
    </citation>
    <scope>NUCLEOTIDE SEQUENCE</scope>
    <source>
        <strain evidence="1">Expedition CK06-06</strain>
    </source>
</reference>
<comment type="caution">
    <text evidence="1">The sequence shown here is derived from an EMBL/GenBank/DDBJ whole genome shotgun (WGS) entry which is preliminary data.</text>
</comment>
<proteinExistence type="predicted"/>
<name>X0STS2_9ZZZZ</name>
<evidence type="ECO:0000313" key="1">
    <source>
        <dbReference type="EMBL" id="GAF78526.1"/>
    </source>
</evidence>
<gene>
    <name evidence="1" type="ORF">S01H1_16055</name>
</gene>